<keyword evidence="1" id="KW-0732">Signal</keyword>
<name>A0ABT1Q0C0_9ACTN</name>
<dbReference type="Proteomes" id="UP001057702">
    <property type="component" value="Unassembled WGS sequence"/>
</dbReference>
<feature type="chain" id="PRO_5047490066" evidence="1">
    <location>
        <begin position="30"/>
        <end position="165"/>
    </location>
</feature>
<feature type="signal peptide" evidence="1">
    <location>
        <begin position="1"/>
        <end position="29"/>
    </location>
</feature>
<evidence type="ECO:0000256" key="1">
    <source>
        <dbReference type="SAM" id="SignalP"/>
    </source>
</evidence>
<dbReference type="EMBL" id="JANFNG010000012">
    <property type="protein sequence ID" value="MCQ4082235.1"/>
    <property type="molecule type" value="Genomic_DNA"/>
</dbReference>
<organism evidence="2 3">
    <name type="scientific">Streptomyces humicola</name>
    <dbReference type="NCBI Taxonomy" id="2953240"/>
    <lineage>
        <taxon>Bacteria</taxon>
        <taxon>Bacillati</taxon>
        <taxon>Actinomycetota</taxon>
        <taxon>Actinomycetes</taxon>
        <taxon>Kitasatosporales</taxon>
        <taxon>Streptomycetaceae</taxon>
        <taxon>Streptomyces</taxon>
    </lineage>
</organism>
<evidence type="ECO:0000313" key="2">
    <source>
        <dbReference type="EMBL" id="MCQ4082235.1"/>
    </source>
</evidence>
<comment type="caution">
    <text evidence="2">The sequence shown here is derived from an EMBL/GenBank/DDBJ whole genome shotgun (WGS) entry which is preliminary data.</text>
</comment>
<sequence length="165" mass="17433">MNRQSRVLITVLAAVAAPLISAVPASATAASNAVPRHTPENRVGGHIYTVPEATPENGVDGHVSFVVFGRDLPVIRQFTLTSPSLDAACSGYKFGSHTVTSDLNGSFNFAGFASGCLPGTYVVEANDAAAMARKADRTYFAHITVVPPRGRYGPAWRPTSHTAHR</sequence>
<reference evidence="2" key="1">
    <citation type="submission" date="2022-06" db="EMBL/GenBank/DDBJ databases">
        <title>Draft genome sequence of Streptomyces sp. RB6PN25 isolated from peat swamp forest in Thailand.</title>
        <authorList>
            <person name="Duangmal K."/>
            <person name="Klaysubun C."/>
        </authorList>
    </citation>
    <scope>NUCLEOTIDE SEQUENCE</scope>
    <source>
        <strain evidence="2">RB6PN25</strain>
    </source>
</reference>
<dbReference type="RefSeq" id="WP_255921144.1">
    <property type="nucleotide sequence ID" value="NZ_JANFNG010000012.1"/>
</dbReference>
<accession>A0ABT1Q0C0</accession>
<evidence type="ECO:0000313" key="3">
    <source>
        <dbReference type="Proteomes" id="UP001057702"/>
    </source>
</evidence>
<keyword evidence="3" id="KW-1185">Reference proteome</keyword>
<proteinExistence type="predicted"/>
<gene>
    <name evidence="2" type="ORF">NGB36_16880</name>
</gene>
<protein>
    <submittedName>
        <fullName evidence="2">Uncharacterized protein</fullName>
    </submittedName>
</protein>